<evidence type="ECO:0000256" key="2">
    <source>
        <dbReference type="ARBA" id="ARBA00023004"/>
    </source>
</evidence>
<dbReference type="PANTHER" id="PTHR35303">
    <property type="entry name" value="OS02G0197800 PROTEIN"/>
    <property type="match status" value="1"/>
</dbReference>
<dbReference type="GO" id="GO:0046872">
    <property type="term" value="F:metal ion binding"/>
    <property type="evidence" value="ECO:0007669"/>
    <property type="project" value="UniProtKB-KW"/>
</dbReference>
<evidence type="ECO:0000256" key="1">
    <source>
        <dbReference type="ARBA" id="ARBA00022723"/>
    </source>
</evidence>
<dbReference type="InterPro" id="IPR010376">
    <property type="entry name" value="GBBH-like_N"/>
</dbReference>
<reference evidence="4 5" key="1">
    <citation type="submission" date="2019-03" db="EMBL/GenBank/DDBJ databases">
        <title>Genomic Encyclopedia of Type Strains, Phase IV (KMG-IV): sequencing the most valuable type-strain genomes for metagenomic binning, comparative biology and taxonomic classification.</title>
        <authorList>
            <person name="Goeker M."/>
        </authorList>
    </citation>
    <scope>NUCLEOTIDE SEQUENCE [LARGE SCALE GENOMIC DNA]</scope>
    <source>
        <strain evidence="4 5">DSM 15264</strain>
    </source>
</reference>
<dbReference type="EMBL" id="SLXF01000007">
    <property type="protein sequence ID" value="TCP06318.1"/>
    <property type="molecule type" value="Genomic_DNA"/>
</dbReference>
<organism evidence="4 5">
    <name type="scientific">Caldimonas thermodepolymerans</name>
    <dbReference type="NCBI Taxonomy" id="215580"/>
    <lineage>
        <taxon>Bacteria</taxon>
        <taxon>Pseudomonadati</taxon>
        <taxon>Pseudomonadota</taxon>
        <taxon>Betaproteobacteria</taxon>
        <taxon>Burkholderiales</taxon>
        <taxon>Sphaerotilaceae</taxon>
        <taxon>Caldimonas</taxon>
    </lineage>
</organism>
<proteinExistence type="predicted"/>
<keyword evidence="2" id="KW-0408">Iron</keyword>
<sequence length="144" mass="15806">MPTKLSMAGLQPDTPTPTAITVHQQSRQLEVQFSDGASFRIPFELMRVYSPSAEVQGHGPGQEVLQTGKRDVGIVALEPVGNYAVQPTFSDGHDSGIYTWEYLYRLGAEQDRLWREYLERLEAAGLDRDAPMPPAAGPACGHAH</sequence>
<accession>A0AA46DD70</accession>
<dbReference type="AlphaFoldDB" id="A0AA46DD70"/>
<name>A0AA46DD70_9BURK</name>
<dbReference type="Proteomes" id="UP000294772">
    <property type="component" value="Unassembled WGS sequence"/>
</dbReference>
<gene>
    <name evidence="4" type="ORF">EV676_107189</name>
</gene>
<dbReference type="InterPro" id="IPR038492">
    <property type="entry name" value="GBBH-like_N_sf"/>
</dbReference>
<dbReference type="Gene3D" id="3.30.2020.30">
    <property type="match status" value="1"/>
</dbReference>
<comment type="caution">
    <text evidence="4">The sequence shown here is derived from an EMBL/GenBank/DDBJ whole genome shotgun (WGS) entry which is preliminary data.</text>
</comment>
<evidence type="ECO:0000313" key="5">
    <source>
        <dbReference type="Proteomes" id="UP000294772"/>
    </source>
</evidence>
<dbReference type="PANTHER" id="PTHR35303:SF5">
    <property type="entry name" value="OS02G0197800 PROTEIN"/>
    <property type="match status" value="1"/>
</dbReference>
<feature type="domain" description="Gamma-butyrobetaine hydroxylase-like N-terminal" evidence="3">
    <location>
        <begin position="20"/>
        <end position="104"/>
    </location>
</feature>
<evidence type="ECO:0000259" key="3">
    <source>
        <dbReference type="Pfam" id="PF06155"/>
    </source>
</evidence>
<evidence type="ECO:0000313" key="4">
    <source>
        <dbReference type="EMBL" id="TCP06318.1"/>
    </source>
</evidence>
<dbReference type="Pfam" id="PF06155">
    <property type="entry name" value="GBBH-like_N"/>
    <property type="match status" value="1"/>
</dbReference>
<keyword evidence="1" id="KW-0479">Metal-binding</keyword>
<protein>
    <submittedName>
        <fullName evidence="4">DUF971 family protein</fullName>
    </submittedName>
</protein>